<evidence type="ECO:0000259" key="16">
    <source>
        <dbReference type="Pfam" id="PF06280"/>
    </source>
</evidence>
<organism evidence="17 18">
    <name type="scientific">Arcanobacterium phocisimile</name>
    <dbReference type="NCBI Taxonomy" id="1302235"/>
    <lineage>
        <taxon>Bacteria</taxon>
        <taxon>Bacillati</taxon>
        <taxon>Actinomycetota</taxon>
        <taxon>Actinomycetes</taxon>
        <taxon>Actinomycetales</taxon>
        <taxon>Actinomycetaceae</taxon>
        <taxon>Arcanobacterium</taxon>
    </lineage>
</organism>
<dbReference type="InterPro" id="IPR010435">
    <property type="entry name" value="C5a/SBT2-like_Fn3"/>
</dbReference>
<dbReference type="PANTHER" id="PTHR43806">
    <property type="entry name" value="PEPTIDASE S8"/>
    <property type="match status" value="1"/>
</dbReference>
<dbReference type="PROSITE" id="PS51892">
    <property type="entry name" value="SUBTILASE"/>
    <property type="match status" value="1"/>
</dbReference>
<evidence type="ECO:0000256" key="11">
    <source>
        <dbReference type="SAM" id="MobiDB-lite"/>
    </source>
</evidence>
<keyword evidence="12" id="KW-0472">Membrane</keyword>
<keyword evidence="2" id="KW-0134">Cell wall</keyword>
<evidence type="ECO:0000256" key="4">
    <source>
        <dbReference type="ARBA" id="ARBA00022670"/>
    </source>
</evidence>
<feature type="active site" description="Charge relay system" evidence="9">
    <location>
        <position position="567"/>
    </location>
</feature>
<gene>
    <name evidence="17" type="ORF">JTE88_05205</name>
</gene>
<proteinExistence type="inferred from homology"/>
<dbReference type="Gene3D" id="3.50.30.30">
    <property type="match status" value="1"/>
</dbReference>
<feature type="domain" description="PA" evidence="15">
    <location>
        <begin position="409"/>
        <end position="474"/>
    </location>
</feature>
<feature type="transmembrane region" description="Helical" evidence="12">
    <location>
        <begin position="1791"/>
        <end position="1809"/>
    </location>
</feature>
<dbReference type="CDD" id="cd07475">
    <property type="entry name" value="Peptidases_S8_C5a_Peptidase"/>
    <property type="match status" value="1"/>
</dbReference>
<dbReference type="InterPro" id="IPR003137">
    <property type="entry name" value="PA_domain"/>
</dbReference>
<evidence type="ECO:0000256" key="5">
    <source>
        <dbReference type="ARBA" id="ARBA00022729"/>
    </source>
</evidence>
<evidence type="ECO:0000259" key="15">
    <source>
        <dbReference type="Pfam" id="PF02225"/>
    </source>
</evidence>
<dbReference type="InterPro" id="IPR036852">
    <property type="entry name" value="Peptidase_S8/S53_dom_sf"/>
</dbReference>
<dbReference type="InterPro" id="IPR046450">
    <property type="entry name" value="PA_dom_sf"/>
</dbReference>
<keyword evidence="3" id="KW-0964">Secreted</keyword>
<evidence type="ECO:0000313" key="18">
    <source>
        <dbReference type="Proteomes" id="UP000602653"/>
    </source>
</evidence>
<dbReference type="Pfam" id="PF00082">
    <property type="entry name" value="Peptidase_S8"/>
    <property type="match status" value="1"/>
</dbReference>
<name>A0ABX7IEE6_9ACTO</name>
<evidence type="ECO:0000256" key="10">
    <source>
        <dbReference type="RuleBase" id="RU003355"/>
    </source>
</evidence>
<evidence type="ECO:0000256" key="3">
    <source>
        <dbReference type="ARBA" id="ARBA00022525"/>
    </source>
</evidence>
<evidence type="ECO:0000256" key="13">
    <source>
        <dbReference type="SAM" id="SignalP"/>
    </source>
</evidence>
<dbReference type="Pfam" id="PF02225">
    <property type="entry name" value="PA"/>
    <property type="match status" value="1"/>
</dbReference>
<keyword evidence="6" id="KW-0677">Repeat</keyword>
<dbReference type="Gene3D" id="3.40.50.200">
    <property type="entry name" value="Peptidase S8/S53 domain"/>
    <property type="match status" value="1"/>
</dbReference>
<feature type="signal peptide" evidence="13">
    <location>
        <begin position="1"/>
        <end position="26"/>
    </location>
</feature>
<evidence type="ECO:0000256" key="12">
    <source>
        <dbReference type="SAM" id="Phobius"/>
    </source>
</evidence>
<keyword evidence="4 9" id="KW-0645">Protease</keyword>
<dbReference type="PANTHER" id="PTHR43806:SF11">
    <property type="entry name" value="CEREVISIN-RELATED"/>
    <property type="match status" value="1"/>
</dbReference>
<feature type="domain" description="C5a peptidase/Subtilisin-like protease SBT2-like Fn3-like" evidence="16">
    <location>
        <begin position="649"/>
        <end position="751"/>
    </location>
</feature>
<dbReference type="SUPFAM" id="SSF52025">
    <property type="entry name" value="PA domain"/>
    <property type="match status" value="1"/>
</dbReference>
<dbReference type="InterPro" id="IPR000209">
    <property type="entry name" value="Peptidase_S8/S53_dom"/>
</dbReference>
<evidence type="ECO:0000259" key="14">
    <source>
        <dbReference type="Pfam" id="PF00082"/>
    </source>
</evidence>
<dbReference type="EMBL" id="CP070228">
    <property type="protein sequence ID" value="QRV01513.1"/>
    <property type="molecule type" value="Genomic_DNA"/>
</dbReference>
<protein>
    <submittedName>
        <fullName evidence="17">S8 family serine peptidase</fullName>
    </submittedName>
</protein>
<dbReference type="Gene3D" id="2.60.40.1710">
    <property type="entry name" value="Subtilisin-like superfamily"/>
    <property type="match status" value="1"/>
</dbReference>
<reference evidence="17 18" key="1">
    <citation type="submission" date="2021-02" db="EMBL/GenBank/DDBJ databases">
        <title>Complete Genome Sequence of Arcanobacterium phocisimile strain DSM 26142T from a harbour seal.</title>
        <authorList>
            <person name="Borowiak M."/>
            <person name="Alssahen M."/>
            <person name="Malorny B."/>
            <person name="Laemmler C."/>
            <person name="Siebert U."/>
            <person name="Ploetz M."/>
            <person name="Abdulmawjood A."/>
        </authorList>
    </citation>
    <scope>NUCLEOTIDE SEQUENCE [LARGE SCALE GENOMIC DNA]</scope>
    <source>
        <strain evidence="17 18">DSM 26142</strain>
    </source>
</reference>
<feature type="domain" description="Peptidase S8/S53" evidence="14">
    <location>
        <begin position="160"/>
        <end position="627"/>
    </location>
</feature>
<evidence type="ECO:0000256" key="9">
    <source>
        <dbReference type="PROSITE-ProRule" id="PRU01240"/>
    </source>
</evidence>
<dbReference type="InterPro" id="IPR013783">
    <property type="entry name" value="Ig-like_fold"/>
</dbReference>
<evidence type="ECO:0000256" key="8">
    <source>
        <dbReference type="ARBA" id="ARBA00022825"/>
    </source>
</evidence>
<evidence type="ECO:0000313" key="17">
    <source>
        <dbReference type="EMBL" id="QRV01513.1"/>
    </source>
</evidence>
<keyword evidence="5 13" id="KW-0732">Signal</keyword>
<dbReference type="Proteomes" id="UP000602653">
    <property type="component" value="Chromosome"/>
</dbReference>
<evidence type="ECO:0000256" key="1">
    <source>
        <dbReference type="ARBA" id="ARBA00011073"/>
    </source>
</evidence>
<evidence type="ECO:0000256" key="7">
    <source>
        <dbReference type="ARBA" id="ARBA00022801"/>
    </source>
</evidence>
<keyword evidence="7 9" id="KW-0378">Hydrolase</keyword>
<dbReference type="Gene3D" id="2.60.40.10">
    <property type="entry name" value="Immunoglobulins"/>
    <property type="match status" value="2"/>
</dbReference>
<dbReference type="PROSITE" id="PS00136">
    <property type="entry name" value="SUBTILASE_ASP"/>
    <property type="match status" value="1"/>
</dbReference>
<feature type="active site" description="Charge relay system" evidence="9">
    <location>
        <position position="169"/>
    </location>
</feature>
<dbReference type="InterPro" id="IPR015500">
    <property type="entry name" value="Peptidase_S8_subtilisin-rel"/>
</dbReference>
<dbReference type="InterPro" id="IPR023827">
    <property type="entry name" value="Peptidase_S8_Asp-AS"/>
</dbReference>
<comment type="similarity">
    <text evidence="1 9 10">Belongs to the peptidase S8 family.</text>
</comment>
<accession>A0ABX7IEE6</accession>
<evidence type="ECO:0000256" key="6">
    <source>
        <dbReference type="ARBA" id="ARBA00022737"/>
    </source>
</evidence>
<dbReference type="PROSITE" id="PS00138">
    <property type="entry name" value="SUBTILASE_SER"/>
    <property type="match status" value="1"/>
</dbReference>
<sequence>MGRLLKSAALALSLILSVGVAAPASATPLSQARHSSDISLRDADSLIKAHSDQTSQRVRVLVLLKQQPTRVSELGEADNKYKQAQLISKWQEKYDLELGRQLGFLVNGFAATMPANKIPALQREAEVASVRRERTFGKLEHNARNMEGVPTAFDRYGLDGSGTVVSIIDSGIDPRHKDLQLSESECARAKLAPDTSHGSLFTCKVPAGYNFADDNYEIIDHNESEHGQHVAGIVGANGSSREDIAQPNIIENESFNGVAPRAQLLAMKVFPNNPDARANDSDIIAAIEASVKLDADIINMSLGSANGNRNDSDGVARAIAKAREAGVLVVVAAGNEGKNFSPNGELDNASGLLDDATLGSPAADTGSFAVASLDNQVQVVPVATWRVGETGAEQSLPHKAATGSADGKTYELVDLGYGQESDFTSDKRTKLAGKFALIQRGKERFSDMFERSFAAHAAGVLVYNSADHGEEFIGMGGIEQYSQFSASTYHSVGEKLSNELKEQKVYVTFTNNRMLTEYGGKQALRPSSFTSWGPTPTLDFAPHISGIGGEVYSTQNDDRYISMSGTSMASPNVAGLSALLWQHYAKTSPELTGTERTERIRAALMNTAQIPESEEGIPYAPRQVGAGLARIDHAASTTVIAKVDGLPYVSLREVKKPTTFTVLLHNYGQEDASYTIPEQRVVNEVQAESGNVTTVVSNEQLSAEATNVTIPAGEERSVSFTLIPETSTPHYVEGWARFIGNNVPDISVPYLGFAGNWNDERIIEEPDVEWGDPVPHTAYTGLATLREDLVVPMGLLNDVVDDPEDDRDLTLWMSPNADGMQDVIFPQLLVRRNAADVEYAIESTDGKIRQTTGKQQDLRRLTLKTALSPEMTNDTIVENASAYGFDGKIYDPKNVKLTNVPDGQYKFVVKTRISSDYDWQVIELPFGIDTSIPTVSFGRYDRESGYVYFTVEDTGSGIQVLPVVDTDSETNIVAERVNNSDSQFRVQVSPDTTHVVVTAGDMAANVATAAHILDPEAKLSVAFAHDIETGPIGPIDPFVTTAGDTNGPKLILDGYVADDVARVTINGSDVDITDRNFYELFPLVAGNNDITIVAFDNTGAQVSRIRLKPFYDDEPPVLDIKSPVPVAESMVTVVGQITDNNPDAELVVLVDGIRAQIDENGDFSAAVEVSDEAQTVTVVASDGAQRISQAVPIAGRGADNLLPPPPPPLPGGPGIPPLPDDGWNEGSPLPEVTNAQCSEQLDICAVPTDTTDYDRDSETFSLRGTLDAQHIVKLQLVPTGQAVDGKIVEPEPLVAEIDHEAGTFVIEIPAQTGQNDFRLEVFASGREGVESEKVSEHGFKLLIDVNVPRIHIDQPITIGGSIFTQTNNVVFTGKVSDDGWGYKFLINNDTVEERENNSGHGPRSNEREFTYPLKVEDDDKVLLTVIDSFGNQILGVYPVVVDKTAPTVTARHGDETLTESTLIQDDKPLDISANDRHVRRLKVELRDIAGKTISTDSVFSNVDVTERRVEDLMADVREIRDAAMKDSLSDGATELSSSAFSSSLESSEGLNASTGSVENEMFLSGTEVDVTSQDLAIRIETRDLDAGLYTLTMLADDLAGNNARSAVTFAVDRLPLIQGPHTVDLALTQEEMRNTALVAEGLFNKFTIVDDGSADFVGDGSGAGQARFLLDPSTVFVPGVNNVMLRVVQPNGMEAHKLIAVNVVVKDTPTKPTIDDSAKPESPAGTPGGSTMPRVDGSLIPPTGVAILPQDGKMQPQAPILISGDSISAGPHVDHTLTNSLNSELPKTGSYAGFLVVFALMLVIGGVSINKGARRF</sequence>
<keyword evidence="12" id="KW-0812">Transmembrane</keyword>
<dbReference type="PRINTS" id="PR00723">
    <property type="entry name" value="SUBTILISIN"/>
</dbReference>
<feature type="chain" id="PRO_5045344228" evidence="13">
    <location>
        <begin position="27"/>
        <end position="1816"/>
    </location>
</feature>
<keyword evidence="12" id="KW-1133">Transmembrane helix</keyword>
<dbReference type="InterPro" id="IPR050131">
    <property type="entry name" value="Peptidase_S8_subtilisin-like"/>
</dbReference>
<dbReference type="RefSeq" id="WP_204423230.1">
    <property type="nucleotide sequence ID" value="NZ_CP070228.1"/>
</dbReference>
<dbReference type="InterPro" id="IPR023828">
    <property type="entry name" value="Peptidase_S8_Ser-AS"/>
</dbReference>
<keyword evidence="18" id="KW-1185">Reference proteome</keyword>
<dbReference type="InterPro" id="IPR034216">
    <property type="entry name" value="C5a_Peptidase"/>
</dbReference>
<keyword evidence="8 9" id="KW-0720">Serine protease</keyword>
<feature type="region of interest" description="Disordered" evidence="11">
    <location>
        <begin position="1710"/>
        <end position="1736"/>
    </location>
</feature>
<dbReference type="Pfam" id="PF06280">
    <property type="entry name" value="fn3_5"/>
    <property type="match status" value="1"/>
</dbReference>
<evidence type="ECO:0000256" key="2">
    <source>
        <dbReference type="ARBA" id="ARBA00022512"/>
    </source>
</evidence>
<dbReference type="SUPFAM" id="SSF52743">
    <property type="entry name" value="Subtilisin-like"/>
    <property type="match status" value="1"/>
</dbReference>
<feature type="active site" description="Charge relay system" evidence="9">
    <location>
        <position position="226"/>
    </location>
</feature>